<dbReference type="Gene3D" id="3.80.10.10">
    <property type="entry name" value="Ribonuclease Inhibitor"/>
    <property type="match status" value="1"/>
</dbReference>
<dbReference type="STRING" id="231916.A0A409W5M3"/>
<dbReference type="Proteomes" id="UP000284706">
    <property type="component" value="Unassembled WGS sequence"/>
</dbReference>
<name>A0A409W5M3_9AGAR</name>
<comment type="caution">
    <text evidence="1">The sequence shown here is derived from an EMBL/GenBank/DDBJ whole genome shotgun (WGS) entry which is preliminary data.</text>
</comment>
<dbReference type="InterPro" id="IPR032675">
    <property type="entry name" value="LRR_dom_sf"/>
</dbReference>
<accession>A0A409W5M3</accession>
<gene>
    <name evidence="1" type="ORF">CVT26_011511</name>
</gene>
<sequence>MCSTCDDFAKLYMETYTRCGEPTCAVCSKHKSLRNQMVEAKERYDSLVKEYRSLRPTINQVHKSIVDRMPVEVISLVFEYYTKKTFAVQEVACPELTLGAVCQNWRRIAWATPSLWTSLTFYFKDTTSPEQIEIAVEWLKRSGRLPVSIFLSKREPAASLNWKLYLAKPLLQAVSECSDRWSMLAMFMPSSFVSYVSDAAGASPALGRLDIEPSNWASLNIPSAAPEYLYLSNIQFKDISMKWDKVRDLDTTSSFTACECILMLGEAVNASRCLFQPRVRGTTVTALGMVTHTNLRSLQFTMPTDENDPTLFFDHVSLPALKDLDLDLEGSQLPMPSLTAFLQRASPSLDSLYIRNPDTTSPALIDVLGSIPSVSDLSIDFYGANADHETLRPFYWAFEPRIPASGTFTQPEHQPILPHLKKIYITGEFTTVPDELIASLFSHFHSQDTTSTTCRPLERIIICCTAINSEDSGGPWQYMTRPTLDQVAFLREKVIDVRIMDCLAEDLVKLSLESLSLESGPDLDTHAPTIQDNVSALE</sequence>
<reference evidence="1 2" key="1">
    <citation type="journal article" date="2018" name="Evol. Lett.">
        <title>Horizontal gene cluster transfer increased hallucinogenic mushroom diversity.</title>
        <authorList>
            <person name="Reynolds H.T."/>
            <person name="Vijayakumar V."/>
            <person name="Gluck-Thaler E."/>
            <person name="Korotkin H.B."/>
            <person name="Matheny P.B."/>
            <person name="Slot J.C."/>
        </authorList>
    </citation>
    <scope>NUCLEOTIDE SEQUENCE [LARGE SCALE GENOMIC DNA]</scope>
    <source>
        <strain evidence="1 2">SRW20</strain>
    </source>
</reference>
<dbReference type="EMBL" id="NHYE01005384">
    <property type="protein sequence ID" value="PPQ73775.1"/>
    <property type="molecule type" value="Genomic_DNA"/>
</dbReference>
<dbReference type="OrthoDB" id="2269034at2759"/>
<protein>
    <submittedName>
        <fullName evidence="1">Uncharacterized protein</fullName>
    </submittedName>
</protein>
<evidence type="ECO:0000313" key="1">
    <source>
        <dbReference type="EMBL" id="PPQ73775.1"/>
    </source>
</evidence>
<organism evidence="1 2">
    <name type="scientific">Gymnopilus dilepis</name>
    <dbReference type="NCBI Taxonomy" id="231916"/>
    <lineage>
        <taxon>Eukaryota</taxon>
        <taxon>Fungi</taxon>
        <taxon>Dikarya</taxon>
        <taxon>Basidiomycota</taxon>
        <taxon>Agaricomycotina</taxon>
        <taxon>Agaricomycetes</taxon>
        <taxon>Agaricomycetidae</taxon>
        <taxon>Agaricales</taxon>
        <taxon>Agaricineae</taxon>
        <taxon>Hymenogastraceae</taxon>
        <taxon>Gymnopilus</taxon>
    </lineage>
</organism>
<dbReference type="AlphaFoldDB" id="A0A409W5M3"/>
<evidence type="ECO:0000313" key="2">
    <source>
        <dbReference type="Proteomes" id="UP000284706"/>
    </source>
</evidence>
<keyword evidence="2" id="KW-1185">Reference proteome</keyword>
<dbReference type="InParanoid" id="A0A409W5M3"/>
<proteinExistence type="predicted"/>